<evidence type="ECO:0000313" key="4">
    <source>
        <dbReference type="Proteomes" id="UP001058974"/>
    </source>
</evidence>
<dbReference type="EMBL" id="JAMSHJ010000007">
    <property type="protein sequence ID" value="KAI5389455.1"/>
    <property type="molecule type" value="Genomic_DNA"/>
</dbReference>
<evidence type="ECO:0000256" key="2">
    <source>
        <dbReference type="SAM" id="Phobius"/>
    </source>
</evidence>
<reference evidence="3 4" key="1">
    <citation type="journal article" date="2022" name="Nat. Genet.">
        <title>Improved pea reference genome and pan-genome highlight genomic features and evolutionary characteristics.</title>
        <authorList>
            <person name="Yang T."/>
            <person name="Liu R."/>
            <person name="Luo Y."/>
            <person name="Hu S."/>
            <person name="Wang D."/>
            <person name="Wang C."/>
            <person name="Pandey M.K."/>
            <person name="Ge S."/>
            <person name="Xu Q."/>
            <person name="Li N."/>
            <person name="Li G."/>
            <person name="Huang Y."/>
            <person name="Saxena R.K."/>
            <person name="Ji Y."/>
            <person name="Li M."/>
            <person name="Yan X."/>
            <person name="He Y."/>
            <person name="Liu Y."/>
            <person name="Wang X."/>
            <person name="Xiang C."/>
            <person name="Varshney R.K."/>
            <person name="Ding H."/>
            <person name="Gao S."/>
            <person name="Zong X."/>
        </authorList>
    </citation>
    <scope>NUCLEOTIDE SEQUENCE [LARGE SCALE GENOMIC DNA]</scope>
    <source>
        <strain evidence="3 4">cv. Zhongwan 6</strain>
    </source>
</reference>
<organism evidence="3 4">
    <name type="scientific">Pisum sativum</name>
    <name type="common">Garden pea</name>
    <name type="synonym">Lathyrus oleraceus</name>
    <dbReference type="NCBI Taxonomy" id="3888"/>
    <lineage>
        <taxon>Eukaryota</taxon>
        <taxon>Viridiplantae</taxon>
        <taxon>Streptophyta</taxon>
        <taxon>Embryophyta</taxon>
        <taxon>Tracheophyta</taxon>
        <taxon>Spermatophyta</taxon>
        <taxon>Magnoliopsida</taxon>
        <taxon>eudicotyledons</taxon>
        <taxon>Gunneridae</taxon>
        <taxon>Pentapetalae</taxon>
        <taxon>rosids</taxon>
        <taxon>fabids</taxon>
        <taxon>Fabales</taxon>
        <taxon>Fabaceae</taxon>
        <taxon>Papilionoideae</taxon>
        <taxon>50 kb inversion clade</taxon>
        <taxon>NPAAA clade</taxon>
        <taxon>Hologalegina</taxon>
        <taxon>IRL clade</taxon>
        <taxon>Fabeae</taxon>
        <taxon>Lathyrus</taxon>
    </lineage>
</organism>
<feature type="region of interest" description="Disordered" evidence="1">
    <location>
        <begin position="1"/>
        <end position="37"/>
    </location>
</feature>
<dbReference type="PANTHER" id="PTHR36968:SF8">
    <property type="entry name" value="HOMEOBOX-DDT DOMAIN PROTEIN RLT3 ISOFORM X1"/>
    <property type="match status" value="1"/>
</dbReference>
<gene>
    <name evidence="3" type="ORF">KIW84_074928</name>
</gene>
<sequence>MDKNLVDDQKKLEKNSTIDSTIESPCIASEGSSDTAQMRSDIESIHMHRLYDSNRSDESLNQSRIPEEDFPVGDCSLASSRLDREHNIKLGSIGVSSTPYMGNKDTSQAPYGTDYINYYSFARMASSVAQELMSAHKGKCGWCFSCKVANDDRDCIYLAVSGLQTDIFKINFRAAWIITVIVIVAFLAKIIAVILPGYYYKVPMKDCVVIRLVLNGRDNLNLTKTARDSLPSPGAVVIEAGKKAEEQLQKWIRVQEFDSWIWNSFYLDLNIVKYGKRSYLDSLGRCRSCHDLYWRDERHCKICHMTFELDFDLEEKYAIHIAMCREKEDNSTFPNHKILSSQI</sequence>
<protein>
    <submittedName>
        <fullName evidence="3">Uncharacterized protein</fullName>
    </submittedName>
</protein>
<feature type="transmembrane region" description="Helical" evidence="2">
    <location>
        <begin position="174"/>
        <end position="195"/>
    </location>
</feature>
<dbReference type="Proteomes" id="UP001058974">
    <property type="component" value="Chromosome 7"/>
</dbReference>
<dbReference type="AlphaFoldDB" id="A0A9D4VVD2"/>
<accession>A0A9D4VVD2</accession>
<name>A0A9D4VVD2_PEA</name>
<feature type="compositionally biased region" description="Basic and acidic residues" evidence="1">
    <location>
        <begin position="1"/>
        <end position="16"/>
    </location>
</feature>
<keyword evidence="2" id="KW-1133">Transmembrane helix</keyword>
<dbReference type="GO" id="GO:0006357">
    <property type="term" value="P:regulation of transcription by RNA polymerase II"/>
    <property type="evidence" value="ECO:0007669"/>
    <property type="project" value="InterPro"/>
</dbReference>
<keyword evidence="2" id="KW-0812">Transmembrane</keyword>
<keyword evidence="2" id="KW-0472">Membrane</keyword>
<keyword evidence="4" id="KW-1185">Reference proteome</keyword>
<dbReference type="PANTHER" id="PTHR36968">
    <property type="entry name" value="HOMEOBOX-DDT DOMAIN PROTEIN RLT2"/>
    <property type="match status" value="1"/>
</dbReference>
<evidence type="ECO:0000256" key="1">
    <source>
        <dbReference type="SAM" id="MobiDB-lite"/>
    </source>
</evidence>
<evidence type="ECO:0000313" key="3">
    <source>
        <dbReference type="EMBL" id="KAI5389455.1"/>
    </source>
</evidence>
<comment type="caution">
    <text evidence="3">The sequence shown here is derived from an EMBL/GenBank/DDBJ whole genome shotgun (WGS) entry which is preliminary data.</text>
</comment>
<proteinExistence type="predicted"/>
<dbReference type="InterPro" id="IPR044977">
    <property type="entry name" value="RLT1-3"/>
</dbReference>
<dbReference type="Gramene" id="Psat07G0492800-T1">
    <property type="protein sequence ID" value="KAI5389455.1"/>
    <property type="gene ID" value="KIW84_074928"/>
</dbReference>